<keyword evidence="1" id="KW-0175">Coiled coil</keyword>
<accession>B1BXJ8</accession>
<sequence length="221" mass="25996">MSIIKKVKLKEEEIKEVKIMKIKRYMDIKNYLVSIYGLVNPNGEHQVNPIGAKVAYSTLLEIESELIGIELTYGDIDINNVFNNRYSNFTEEFILKTSNNTAYMYKDYEKLKSLEELEVVYPIEKRKARVLELESDIAKLVEITVKLEKINKPLASKNYKEIETKRAELNSLLETIEGLKTEKELKFKIFSYADMDLKETKNKVEEYRIYLEKLLRKMGEE</sequence>
<feature type="coiled-coil region" evidence="1">
    <location>
        <begin position="159"/>
        <end position="217"/>
    </location>
</feature>
<proteinExistence type="predicted"/>
<protein>
    <submittedName>
        <fullName evidence="2">Uncharacterized protein</fullName>
    </submittedName>
</protein>
<dbReference type="RefSeq" id="WP_003466136.1">
    <property type="nucleotide sequence ID" value="NZ_ABDW01000046.1"/>
</dbReference>
<dbReference type="Proteomes" id="UP000005337">
    <property type="component" value="Unassembled WGS sequence"/>
</dbReference>
<name>B1BXJ8_CLOPF</name>
<comment type="caution">
    <text evidence="2">The sequence shown here is derived from an EMBL/GenBank/DDBJ whole genome shotgun (WGS) entry which is preliminary data.</text>
</comment>
<gene>
    <name evidence="2" type="ORF">AC3_2071</name>
</gene>
<organism evidence="2 3">
    <name type="scientific">Clostridium perfringens E str. JGS1987</name>
    <dbReference type="NCBI Taxonomy" id="451755"/>
    <lineage>
        <taxon>Bacteria</taxon>
        <taxon>Bacillati</taxon>
        <taxon>Bacillota</taxon>
        <taxon>Clostridia</taxon>
        <taxon>Eubacteriales</taxon>
        <taxon>Clostridiaceae</taxon>
        <taxon>Clostridium</taxon>
    </lineage>
</organism>
<dbReference type="EMBL" id="ABDW01000046">
    <property type="protein sequence ID" value="EDT13565.1"/>
    <property type="molecule type" value="Genomic_DNA"/>
</dbReference>
<evidence type="ECO:0000313" key="3">
    <source>
        <dbReference type="Proteomes" id="UP000005337"/>
    </source>
</evidence>
<evidence type="ECO:0000256" key="1">
    <source>
        <dbReference type="SAM" id="Coils"/>
    </source>
</evidence>
<reference evidence="2 3" key="1">
    <citation type="submission" date="2007-07" db="EMBL/GenBank/DDBJ databases">
        <title>Annotation of Clostridium perfringens E str. JGS1987.</title>
        <authorList>
            <person name="Paulsen I."/>
            <person name="Sebastian Y."/>
        </authorList>
    </citation>
    <scope>NUCLEOTIDE SEQUENCE [LARGE SCALE GENOMIC DNA]</scope>
    <source>
        <strain evidence="3">E str. JGS1987</strain>
    </source>
</reference>
<evidence type="ECO:0000313" key="2">
    <source>
        <dbReference type="EMBL" id="EDT13565.1"/>
    </source>
</evidence>
<dbReference type="AlphaFoldDB" id="B1BXJ8"/>